<dbReference type="SFLD" id="SFLDG01082">
    <property type="entry name" value="B12-binding_domain_containing"/>
    <property type="match status" value="1"/>
</dbReference>
<keyword evidence="4" id="KW-0949">S-adenosyl-L-methionine</keyword>
<reference evidence="11" key="1">
    <citation type="submission" date="2020-02" db="EMBL/GenBank/DDBJ databases">
        <title>Genomic and physiological characterization of two novel Nitrospinaceae genera.</title>
        <authorList>
            <person name="Mueller A.J."/>
            <person name="Jung M.-Y."/>
            <person name="Strachan C.R."/>
            <person name="Herbold C.W."/>
            <person name="Kirkegaard R.H."/>
            <person name="Daims H."/>
        </authorList>
    </citation>
    <scope>NUCLEOTIDE SEQUENCE [LARGE SCALE GENOMIC DNA]</scope>
</reference>
<dbReference type="InterPro" id="IPR058240">
    <property type="entry name" value="rSAM_sf"/>
</dbReference>
<dbReference type="InterPro" id="IPR006638">
    <property type="entry name" value="Elp3/MiaA/NifB-like_rSAM"/>
</dbReference>
<keyword evidence="3" id="KW-0808">Transferase</keyword>
<dbReference type="GO" id="GO:0003824">
    <property type="term" value="F:catalytic activity"/>
    <property type="evidence" value="ECO:0007669"/>
    <property type="project" value="InterPro"/>
</dbReference>
<evidence type="ECO:0000259" key="9">
    <source>
        <dbReference type="PROSITE" id="PS51918"/>
    </source>
</evidence>
<evidence type="ECO:0000313" key="10">
    <source>
        <dbReference type="EMBL" id="QPJ66479.1"/>
    </source>
</evidence>
<feature type="domain" description="B12-binding" evidence="8">
    <location>
        <begin position="22"/>
        <end position="155"/>
    </location>
</feature>
<dbReference type="KEGG" id="nva:G3M78_14165"/>
<dbReference type="CDD" id="cd01335">
    <property type="entry name" value="Radical_SAM"/>
    <property type="match status" value="1"/>
</dbReference>
<evidence type="ECO:0000256" key="6">
    <source>
        <dbReference type="ARBA" id="ARBA00023004"/>
    </source>
</evidence>
<evidence type="ECO:0000256" key="4">
    <source>
        <dbReference type="ARBA" id="ARBA00022691"/>
    </source>
</evidence>
<dbReference type="PROSITE" id="PS51332">
    <property type="entry name" value="B12_BINDING"/>
    <property type="match status" value="1"/>
</dbReference>
<dbReference type="PROSITE" id="PS51918">
    <property type="entry name" value="RADICAL_SAM"/>
    <property type="match status" value="1"/>
</dbReference>
<dbReference type="InterPro" id="IPR051198">
    <property type="entry name" value="BchE-like"/>
</dbReference>
<dbReference type="SUPFAM" id="SSF102114">
    <property type="entry name" value="Radical SAM enzymes"/>
    <property type="match status" value="1"/>
</dbReference>
<name>A0A7T0C4Q0_9BACT</name>
<dbReference type="InterPro" id="IPR034466">
    <property type="entry name" value="Methyltransferase_Class_B"/>
</dbReference>
<evidence type="ECO:0000256" key="2">
    <source>
        <dbReference type="ARBA" id="ARBA00022603"/>
    </source>
</evidence>
<accession>A0A7T0C4Q0</accession>
<comment type="cofactor">
    <cofactor evidence="1">
        <name>[4Fe-4S] cluster</name>
        <dbReference type="ChEBI" id="CHEBI:49883"/>
    </cofactor>
</comment>
<dbReference type="Gene3D" id="3.20.20.70">
    <property type="entry name" value="Aldolase class I"/>
    <property type="match status" value="1"/>
</dbReference>
<dbReference type="SMART" id="SM00729">
    <property type="entry name" value="Elp3"/>
    <property type="match status" value="1"/>
</dbReference>
<protein>
    <submittedName>
        <fullName evidence="10">Radical SAM protein</fullName>
    </submittedName>
</protein>
<dbReference type="Gene3D" id="3.40.50.280">
    <property type="entry name" value="Cobalamin-binding domain"/>
    <property type="match status" value="1"/>
</dbReference>
<dbReference type="GO" id="GO:0031419">
    <property type="term" value="F:cobalamin binding"/>
    <property type="evidence" value="ECO:0007669"/>
    <property type="project" value="InterPro"/>
</dbReference>
<dbReference type="SFLD" id="SFLDG01123">
    <property type="entry name" value="methyltransferase_(Class_B)"/>
    <property type="match status" value="1"/>
</dbReference>
<evidence type="ECO:0000256" key="3">
    <source>
        <dbReference type="ARBA" id="ARBA00022679"/>
    </source>
</evidence>
<keyword evidence="7" id="KW-0411">Iron-sulfur</keyword>
<dbReference type="InterPro" id="IPR013785">
    <property type="entry name" value="Aldolase_TIM"/>
</dbReference>
<dbReference type="Pfam" id="PF02310">
    <property type="entry name" value="B12-binding"/>
    <property type="match status" value="1"/>
</dbReference>
<dbReference type="GO" id="GO:0051539">
    <property type="term" value="F:4 iron, 4 sulfur cluster binding"/>
    <property type="evidence" value="ECO:0007669"/>
    <property type="project" value="UniProtKB-KW"/>
</dbReference>
<dbReference type="PANTHER" id="PTHR43409">
    <property type="entry name" value="ANAEROBIC MAGNESIUM-PROTOPORPHYRIN IX MONOMETHYL ESTER CYCLASE-RELATED"/>
    <property type="match status" value="1"/>
</dbReference>
<organism evidence="10 11">
    <name type="scientific">Candidatus Nitrohelix vancouverensis</name>
    <dbReference type="NCBI Taxonomy" id="2705534"/>
    <lineage>
        <taxon>Bacteria</taxon>
        <taxon>Pseudomonadati</taxon>
        <taxon>Nitrospinota/Tectimicrobiota group</taxon>
        <taxon>Nitrospinota</taxon>
        <taxon>Nitrospinia</taxon>
        <taxon>Nitrospinales</taxon>
        <taxon>Nitrospinaceae</taxon>
        <taxon>Candidatus Nitrohelix</taxon>
    </lineage>
</organism>
<sequence>MKVAVCNSVGIDADGYAMIHSPSRWTNSSKDLNIFTYYPWQLAYCSSILKRDTDHEVRFFDGCLDKLDHNAFVDKVSEMEPDFLVMDSATRTIAADSRFAKELKKRFGTKFIICGPHATTFPEEVSEYADYVVLREYEHVVRDILQNKDPNDIQGLYPNTNIRPPLDVNDLPLPEDDDVSRLRYGMPGEPSSEYLEIQAYASRGCPLSCSFCVCGNISYQRPNWRPRSPENVIYELQTLRAKYPQMEGIFFDEEVHNGSKKYILDLTKAIRDNGLADLKYDVMCGQWPMDEEVLDNMKSAGYYMVRLGIETAGEHAARGMDLMKKFNTSKLRRLMEYGTKIGLKFYGTFTFGGEGSTDECDKKTLHLIRDLVENQLLWRFQLSISTPQPGTPFYNRMREKGFLRDLDWKHFDGGNHCVVENPEYPAEKVMENFRAAESLYELGFNMRYSETAQDNFSAMNLDSKGDILIFRSSRMKQFNDIVHSLRERFGQPITAIGQESVSAELKQNPNLNEVHFYGDSHFNHALFPEPLLNSLKERSFAFGVIPYNNISGNGYSEVKAIAKQIGVKKILAVNVEGKVFDLENPGDCGRAHLR</sequence>
<dbReference type="AlphaFoldDB" id="A0A7T0C4Q0"/>
<dbReference type="PANTHER" id="PTHR43409:SF7">
    <property type="entry name" value="BLL1977 PROTEIN"/>
    <property type="match status" value="1"/>
</dbReference>
<dbReference type="SFLD" id="SFLDS00029">
    <property type="entry name" value="Radical_SAM"/>
    <property type="match status" value="1"/>
</dbReference>
<dbReference type="GO" id="GO:0005829">
    <property type="term" value="C:cytosol"/>
    <property type="evidence" value="ECO:0007669"/>
    <property type="project" value="TreeGrafter"/>
</dbReference>
<dbReference type="InterPro" id="IPR007197">
    <property type="entry name" value="rSAM"/>
</dbReference>
<evidence type="ECO:0000259" key="8">
    <source>
        <dbReference type="PROSITE" id="PS51332"/>
    </source>
</evidence>
<keyword evidence="2" id="KW-0489">Methyltransferase</keyword>
<dbReference type="GO" id="GO:0046872">
    <property type="term" value="F:metal ion binding"/>
    <property type="evidence" value="ECO:0007669"/>
    <property type="project" value="UniProtKB-KW"/>
</dbReference>
<feature type="domain" description="Radical SAM core" evidence="9">
    <location>
        <begin position="187"/>
        <end position="423"/>
    </location>
</feature>
<keyword evidence="5" id="KW-0479">Metal-binding</keyword>
<dbReference type="EMBL" id="CP048620">
    <property type="protein sequence ID" value="QPJ66479.1"/>
    <property type="molecule type" value="Genomic_DNA"/>
</dbReference>
<gene>
    <name evidence="10" type="ORF">G3M78_14165</name>
</gene>
<keyword evidence="6" id="KW-0408">Iron</keyword>
<evidence type="ECO:0000256" key="1">
    <source>
        <dbReference type="ARBA" id="ARBA00001966"/>
    </source>
</evidence>
<evidence type="ECO:0000313" key="11">
    <source>
        <dbReference type="Proteomes" id="UP000594464"/>
    </source>
</evidence>
<evidence type="ECO:0000256" key="7">
    <source>
        <dbReference type="ARBA" id="ARBA00023014"/>
    </source>
</evidence>
<proteinExistence type="predicted"/>
<evidence type="ECO:0000256" key="5">
    <source>
        <dbReference type="ARBA" id="ARBA00022723"/>
    </source>
</evidence>
<dbReference type="InterPro" id="IPR006158">
    <property type="entry name" value="Cobalamin-bd"/>
</dbReference>
<dbReference type="Proteomes" id="UP000594464">
    <property type="component" value="Chromosome"/>
</dbReference>
<dbReference type="Pfam" id="PF04055">
    <property type="entry name" value="Radical_SAM"/>
    <property type="match status" value="1"/>
</dbReference>